<evidence type="ECO:0000313" key="1">
    <source>
        <dbReference type="EMBL" id="PPK85560.1"/>
    </source>
</evidence>
<organism evidence="1 2">
    <name type="scientific">Neolewinella xylanilytica</name>
    <dbReference type="NCBI Taxonomy" id="1514080"/>
    <lineage>
        <taxon>Bacteria</taxon>
        <taxon>Pseudomonadati</taxon>
        <taxon>Bacteroidota</taxon>
        <taxon>Saprospiria</taxon>
        <taxon>Saprospirales</taxon>
        <taxon>Lewinellaceae</taxon>
        <taxon>Neolewinella</taxon>
    </lineage>
</organism>
<comment type="caution">
    <text evidence="1">The sequence shown here is derived from an EMBL/GenBank/DDBJ whole genome shotgun (WGS) entry which is preliminary data.</text>
</comment>
<accession>A0A2S6I329</accession>
<keyword evidence="2" id="KW-1185">Reference proteome</keyword>
<gene>
    <name evidence="1" type="ORF">CLV84_2461</name>
</gene>
<protein>
    <submittedName>
        <fullName evidence="1">Uncharacterized protein</fullName>
    </submittedName>
</protein>
<dbReference type="PROSITE" id="PS51257">
    <property type="entry name" value="PROKAR_LIPOPROTEIN"/>
    <property type="match status" value="1"/>
</dbReference>
<proteinExistence type="predicted"/>
<dbReference type="RefSeq" id="WP_146088794.1">
    <property type="nucleotide sequence ID" value="NZ_PTJC01000006.1"/>
</dbReference>
<dbReference type="Proteomes" id="UP000237662">
    <property type="component" value="Unassembled WGS sequence"/>
</dbReference>
<sequence length="182" mass="19959">MMYRLFYVALIALGCAACCNEELIFQDEVEVTVLEIVPGESYLPGSVADTLRGPFQYRAIGIYHGYATAVPTVRPGQLLMGFSCDEQYDRAFDAETVSLSLDHPISLRGVTVLAGENLLPSLEQFSFQDIQVYTSSTGLEIIFLEGFFASADIAPGDYTFTLAGMLDDGTLISETTQVYLDF</sequence>
<dbReference type="EMBL" id="PTJC01000006">
    <property type="protein sequence ID" value="PPK85560.1"/>
    <property type="molecule type" value="Genomic_DNA"/>
</dbReference>
<evidence type="ECO:0000313" key="2">
    <source>
        <dbReference type="Proteomes" id="UP000237662"/>
    </source>
</evidence>
<dbReference type="AlphaFoldDB" id="A0A2S6I329"/>
<name>A0A2S6I329_9BACT</name>
<reference evidence="1 2" key="1">
    <citation type="submission" date="2018-02" db="EMBL/GenBank/DDBJ databases">
        <title>Genomic Encyclopedia of Archaeal and Bacterial Type Strains, Phase II (KMG-II): from individual species to whole genera.</title>
        <authorList>
            <person name="Goeker M."/>
        </authorList>
    </citation>
    <scope>NUCLEOTIDE SEQUENCE [LARGE SCALE GENOMIC DNA]</scope>
    <source>
        <strain evidence="1 2">DSM 29526</strain>
    </source>
</reference>